<evidence type="ECO:0000256" key="1">
    <source>
        <dbReference type="ARBA" id="ARBA00004496"/>
    </source>
</evidence>
<dbReference type="GO" id="GO:0071035">
    <property type="term" value="P:nuclear polyadenylation-dependent rRNA catabolic process"/>
    <property type="evidence" value="ECO:0007669"/>
    <property type="project" value="TreeGrafter"/>
</dbReference>
<dbReference type="Gene3D" id="2.40.50.140">
    <property type="entry name" value="Nucleic acid-binding proteins"/>
    <property type="match status" value="1"/>
</dbReference>
<keyword evidence="6" id="KW-0597">Phosphoprotein</keyword>
<feature type="compositionally biased region" description="Low complexity" evidence="14">
    <location>
        <begin position="1"/>
        <end position="14"/>
    </location>
</feature>
<evidence type="ECO:0000256" key="8">
    <source>
        <dbReference type="ARBA" id="ARBA00022884"/>
    </source>
</evidence>
<feature type="region of interest" description="Disordered" evidence="14">
    <location>
        <begin position="1"/>
        <end position="24"/>
    </location>
</feature>
<comment type="subcellular location">
    <subcellularLocation>
        <location evidence="1">Cytoplasm</location>
    </subcellularLocation>
    <subcellularLocation>
        <location evidence="2">Nucleus</location>
        <location evidence="2">Nucleolus</location>
    </subcellularLocation>
</comment>
<dbReference type="InterPro" id="IPR026699">
    <property type="entry name" value="Exosome_RNA_bind1/RRP40/RRP4"/>
</dbReference>
<evidence type="ECO:0000256" key="12">
    <source>
        <dbReference type="ARBA" id="ARBA00071123"/>
    </source>
</evidence>
<dbReference type="Pfam" id="PF21266">
    <property type="entry name" value="S1_RRP4"/>
    <property type="match status" value="1"/>
</dbReference>
<reference evidence="15" key="2">
    <citation type="submission" date="2024-01" db="EMBL/GenBank/DDBJ databases">
        <title>Comparative genomics of Cryptococcus and Kwoniella reveals pathogenesis evolution and contrasting modes of karyotype evolution via chromosome fusion or intercentromeric recombination.</title>
        <authorList>
            <person name="Coelho M.A."/>
            <person name="David-Palma M."/>
            <person name="Shea T."/>
            <person name="Bowers K."/>
            <person name="McGinley-Smith S."/>
            <person name="Mohammad A.W."/>
            <person name="Gnirke A."/>
            <person name="Yurkov A.M."/>
            <person name="Nowrousian M."/>
            <person name="Sun S."/>
            <person name="Cuomo C.A."/>
            <person name="Heitman J."/>
        </authorList>
    </citation>
    <scope>NUCLEOTIDE SEQUENCE</scope>
    <source>
        <strain evidence="15">CBS 12478</strain>
    </source>
</reference>
<dbReference type="GeneID" id="43590674"/>
<dbReference type="OrthoDB" id="1650at2759"/>
<comment type="similarity">
    <text evidence="3">Belongs to the RRP4 family.</text>
</comment>
<dbReference type="CDD" id="cd05789">
    <property type="entry name" value="S1_Rrp4"/>
    <property type="match status" value="1"/>
</dbReference>
<dbReference type="SUPFAM" id="SSF50249">
    <property type="entry name" value="Nucleic acid-binding proteins"/>
    <property type="match status" value="1"/>
</dbReference>
<evidence type="ECO:0000256" key="14">
    <source>
        <dbReference type="SAM" id="MobiDB-lite"/>
    </source>
</evidence>
<keyword evidence="9" id="KW-0539">Nucleus</keyword>
<feature type="region of interest" description="Disordered" evidence="14">
    <location>
        <begin position="245"/>
        <end position="264"/>
    </location>
</feature>
<evidence type="ECO:0000256" key="6">
    <source>
        <dbReference type="ARBA" id="ARBA00022553"/>
    </source>
</evidence>
<keyword evidence="16" id="KW-1185">Reference proteome</keyword>
<dbReference type="GO" id="GO:0071028">
    <property type="term" value="P:nuclear mRNA surveillance"/>
    <property type="evidence" value="ECO:0007669"/>
    <property type="project" value="UniProtKB-ARBA"/>
</dbReference>
<dbReference type="AlphaFoldDB" id="A0A5M6BTW5"/>
<dbReference type="EMBL" id="CP144053">
    <property type="protein sequence ID" value="WWD17518.1"/>
    <property type="molecule type" value="Genomic_DNA"/>
</dbReference>
<evidence type="ECO:0000256" key="7">
    <source>
        <dbReference type="ARBA" id="ARBA00022835"/>
    </source>
</evidence>
<dbReference type="FunFam" id="2.40.50.140:FF:000038">
    <property type="entry name" value="Exosome complex component RRP4"/>
    <property type="match status" value="1"/>
</dbReference>
<dbReference type="PANTHER" id="PTHR21321">
    <property type="entry name" value="PNAS-3 RELATED"/>
    <property type="match status" value="1"/>
</dbReference>
<dbReference type="Proteomes" id="UP000322225">
    <property type="component" value="Chromosome 3"/>
</dbReference>
<dbReference type="InterPro" id="IPR025721">
    <property type="entry name" value="Exosome_cplx_N_dom"/>
</dbReference>
<gene>
    <name evidence="15" type="ORF">CI109_101959</name>
</gene>
<dbReference type="GO" id="GO:0071034">
    <property type="term" value="P:CUT catabolic process"/>
    <property type="evidence" value="ECO:0007669"/>
    <property type="project" value="TreeGrafter"/>
</dbReference>
<sequence>MFSVTTLPPSSTLSFADDIPSSHRKHPAELDAMDVDDGGFEDEYGGAGPSKRTVVTPGEVITSSKEYMRGHGTYVEEVNVVSSVTGTIERVNKLISVKPLRSRYNPEVGDLVIGRINEVGPQRWRVDANGRQDAVLMLSSVNLPGGVQRRKIESDALKMREFLAEGNLLVAEVQSLLGDGVMSLHTRSLKYGKLRNGFLLTVPPQLIRRLKSHFHHIPAPCGPTGVDIILGLNGFVWVSSGTSQERREGGEGFDAEGVYSDKNDDITPEGRQAVSLIANLIKLLAREGVPLTETLINEAYSWAAKNVPGDGPLSDRDGERMLLEVVGLDIHHRA</sequence>
<keyword evidence="5" id="KW-0698">rRNA processing</keyword>
<evidence type="ECO:0000256" key="9">
    <source>
        <dbReference type="ARBA" id="ARBA00023242"/>
    </source>
</evidence>
<evidence type="ECO:0000256" key="4">
    <source>
        <dbReference type="ARBA" id="ARBA00022490"/>
    </source>
</evidence>
<dbReference type="GO" id="GO:0005730">
    <property type="term" value="C:nucleolus"/>
    <property type="evidence" value="ECO:0007669"/>
    <property type="project" value="UniProtKB-SubCell"/>
</dbReference>
<dbReference type="Gene3D" id="2.40.50.100">
    <property type="match status" value="1"/>
</dbReference>
<protein>
    <recommendedName>
        <fullName evidence="12">Exosome complex component RRP4</fullName>
    </recommendedName>
    <alternativeName>
        <fullName evidence="13">Exosome component 2</fullName>
    </alternativeName>
    <alternativeName>
        <fullName evidence="10">Ribosomal RNA-processing protein 4</fullName>
    </alternativeName>
</protein>
<keyword evidence="4" id="KW-0963">Cytoplasm</keyword>
<reference evidence="15" key="1">
    <citation type="submission" date="2017-08" db="EMBL/GenBank/DDBJ databases">
        <authorList>
            <person name="Cuomo C."/>
            <person name="Billmyre B."/>
            <person name="Heitman J."/>
        </authorList>
    </citation>
    <scope>NUCLEOTIDE SEQUENCE</scope>
    <source>
        <strain evidence="15">CBS 12478</strain>
    </source>
</reference>
<dbReference type="Pfam" id="PF15985">
    <property type="entry name" value="KH_6"/>
    <property type="match status" value="1"/>
</dbReference>
<dbReference type="GO" id="GO:0000176">
    <property type="term" value="C:nuclear exosome (RNase complex)"/>
    <property type="evidence" value="ECO:0007669"/>
    <property type="project" value="UniProtKB-ARBA"/>
</dbReference>
<evidence type="ECO:0000313" key="16">
    <source>
        <dbReference type="Proteomes" id="UP000322225"/>
    </source>
</evidence>
<proteinExistence type="inferred from homology"/>
<dbReference type="KEGG" id="ksn:43590674"/>
<dbReference type="FunFam" id="2.40.50.100:FF:000022">
    <property type="entry name" value="Exosome complex component RRP4"/>
    <property type="match status" value="1"/>
</dbReference>
<evidence type="ECO:0000256" key="13">
    <source>
        <dbReference type="ARBA" id="ARBA00083627"/>
    </source>
</evidence>
<dbReference type="InterPro" id="IPR036612">
    <property type="entry name" value="KH_dom_type_1_sf"/>
</dbReference>
<keyword evidence="8" id="KW-0694">RNA-binding</keyword>
<evidence type="ECO:0000256" key="2">
    <source>
        <dbReference type="ARBA" id="ARBA00004604"/>
    </source>
</evidence>
<evidence type="ECO:0000313" key="15">
    <source>
        <dbReference type="EMBL" id="WWD17518.1"/>
    </source>
</evidence>
<dbReference type="GO" id="GO:0034475">
    <property type="term" value="P:U4 snRNA 3'-end processing"/>
    <property type="evidence" value="ECO:0007669"/>
    <property type="project" value="TreeGrafter"/>
</dbReference>
<dbReference type="Pfam" id="PF14382">
    <property type="entry name" value="ECR1_N"/>
    <property type="match status" value="1"/>
</dbReference>
<dbReference type="InterPro" id="IPR048565">
    <property type="entry name" value="S1_RRP4"/>
</dbReference>
<dbReference type="SUPFAM" id="SSF54791">
    <property type="entry name" value="Eukaryotic type KH-domain (KH-domain type I)"/>
    <property type="match status" value="1"/>
</dbReference>
<dbReference type="PANTHER" id="PTHR21321:SF4">
    <property type="entry name" value="EXOSOME COMPLEX COMPONENT RRP4"/>
    <property type="match status" value="1"/>
</dbReference>
<dbReference type="CDD" id="cd22525">
    <property type="entry name" value="KH-I_Rrp4_eukar"/>
    <property type="match status" value="1"/>
</dbReference>
<dbReference type="InterPro" id="IPR012340">
    <property type="entry name" value="NA-bd_OB-fold"/>
</dbReference>
<dbReference type="InterPro" id="IPR004088">
    <property type="entry name" value="KH_dom_type_1"/>
</dbReference>
<dbReference type="GO" id="GO:0000467">
    <property type="term" value="P:exonucleolytic trimming to generate mature 3'-end of 5.8S rRNA from tricistronic rRNA transcript (SSU-rRNA, 5.8S rRNA, LSU-rRNA)"/>
    <property type="evidence" value="ECO:0007669"/>
    <property type="project" value="TreeGrafter"/>
</dbReference>
<dbReference type="RefSeq" id="XP_031859185.1">
    <property type="nucleotide sequence ID" value="XM_032006516.1"/>
</dbReference>
<comment type="subunit">
    <text evidence="11">Component of the RNA exosome core complex (Exo-9), composed of EXOSC1, EXOSC2, EXOSC3, EXOSC4, EXOSC5, EXOSC6, EXOSC7, EXOSC8 and EXOSC9; within the complex interacts with EXOSC4 and EXOSC7. The catalytically inactive RNA exosome core complex (Exo-9) associates with the catalytic subunit EXOSC10/RRP6. Exo-9 may associate with DIS3 to form the nucleolar exosome complex, or DIS3L to form the cytoplasmic exosome complex. Exo-9 is formed by a hexameric base ring consisting of the heterodimers EXOSC4-EXOSC9, EXOSC5-EXOSC8 and EXOSC6-EXOSC7, and a cap ring consisting of EXOSC1, EXOSC2 and EXOSC3. The RNA exosome complex associates with cofactors C1D/RRP47, MPHOSPH6/MPP6 and MTREX/MTR4. Interacts with GTPBP1. Interacts with ZFP36L1 (via N-terminus).</text>
</comment>
<dbReference type="GO" id="GO:0003723">
    <property type="term" value="F:RNA binding"/>
    <property type="evidence" value="ECO:0007669"/>
    <property type="project" value="UniProtKB-KW"/>
</dbReference>
<dbReference type="SUPFAM" id="SSF110324">
    <property type="entry name" value="Ribosomal L27 protein-like"/>
    <property type="match status" value="1"/>
</dbReference>
<keyword evidence="7" id="KW-0271">Exosome</keyword>
<evidence type="ECO:0000256" key="3">
    <source>
        <dbReference type="ARBA" id="ARBA00009155"/>
    </source>
</evidence>
<accession>A0A5M6BTW5</accession>
<dbReference type="GO" id="GO:0000177">
    <property type="term" value="C:cytoplasmic exosome (RNase complex)"/>
    <property type="evidence" value="ECO:0007669"/>
    <property type="project" value="TreeGrafter"/>
</dbReference>
<organism evidence="15 16">
    <name type="scientific">Kwoniella shandongensis</name>
    <dbReference type="NCBI Taxonomy" id="1734106"/>
    <lineage>
        <taxon>Eukaryota</taxon>
        <taxon>Fungi</taxon>
        <taxon>Dikarya</taxon>
        <taxon>Basidiomycota</taxon>
        <taxon>Agaricomycotina</taxon>
        <taxon>Tremellomycetes</taxon>
        <taxon>Tremellales</taxon>
        <taxon>Cryptococcaceae</taxon>
        <taxon>Kwoniella</taxon>
    </lineage>
</organism>
<evidence type="ECO:0000256" key="11">
    <source>
        <dbReference type="ARBA" id="ARBA00063049"/>
    </source>
</evidence>
<evidence type="ECO:0000256" key="10">
    <source>
        <dbReference type="ARBA" id="ARBA00032383"/>
    </source>
</evidence>
<dbReference type="GO" id="GO:0071051">
    <property type="term" value="P:poly(A)-dependent snoRNA 3'-end processing"/>
    <property type="evidence" value="ECO:0007669"/>
    <property type="project" value="TreeGrafter"/>
</dbReference>
<evidence type="ECO:0000256" key="5">
    <source>
        <dbReference type="ARBA" id="ARBA00022552"/>
    </source>
</evidence>
<name>A0A5M6BTW5_9TREE</name>
<dbReference type="GO" id="GO:0071038">
    <property type="term" value="P:TRAMP-dependent tRNA surveillance pathway"/>
    <property type="evidence" value="ECO:0007669"/>
    <property type="project" value="TreeGrafter"/>
</dbReference>